<keyword evidence="1" id="KW-1133">Transmembrane helix</keyword>
<dbReference type="EMBL" id="MT141221">
    <property type="protein sequence ID" value="QJA56479.1"/>
    <property type="molecule type" value="Genomic_DNA"/>
</dbReference>
<sequence length="75" mass="8550">MTIETGILGVLISLILAVLAGGVWLGRLAERVRNNKDDILDSKQIVKEFQVENKKEHRDMITRLDKILRNGYDSE</sequence>
<accession>A0A6M3IGG4</accession>
<name>A0A6M3IGG4_9ZZZZ</name>
<organism evidence="2">
    <name type="scientific">viral metagenome</name>
    <dbReference type="NCBI Taxonomy" id="1070528"/>
    <lineage>
        <taxon>unclassified sequences</taxon>
        <taxon>metagenomes</taxon>
        <taxon>organismal metagenomes</taxon>
    </lineage>
</organism>
<proteinExistence type="predicted"/>
<gene>
    <name evidence="3" type="ORF">MM415A02270_0002</name>
    <name evidence="2" type="ORF">MM415B01838_0017</name>
</gene>
<evidence type="ECO:0000256" key="1">
    <source>
        <dbReference type="SAM" id="Phobius"/>
    </source>
</evidence>
<reference evidence="2" key="1">
    <citation type="submission" date="2020-03" db="EMBL/GenBank/DDBJ databases">
        <title>The deep terrestrial virosphere.</title>
        <authorList>
            <person name="Holmfeldt K."/>
            <person name="Nilsson E."/>
            <person name="Simone D."/>
            <person name="Lopez-Fernandez M."/>
            <person name="Wu X."/>
            <person name="de Brujin I."/>
            <person name="Lundin D."/>
            <person name="Andersson A."/>
            <person name="Bertilsson S."/>
            <person name="Dopson M."/>
        </authorList>
    </citation>
    <scope>NUCLEOTIDE SEQUENCE</scope>
    <source>
        <strain evidence="3">MM415A02270</strain>
        <strain evidence="2">MM415B01838</strain>
    </source>
</reference>
<keyword evidence="1" id="KW-0812">Transmembrane</keyword>
<dbReference type="EMBL" id="MT142048">
    <property type="protein sequence ID" value="QJA73718.1"/>
    <property type="molecule type" value="Genomic_DNA"/>
</dbReference>
<evidence type="ECO:0000313" key="2">
    <source>
        <dbReference type="EMBL" id="QJA56479.1"/>
    </source>
</evidence>
<feature type="transmembrane region" description="Helical" evidence="1">
    <location>
        <begin position="6"/>
        <end position="26"/>
    </location>
</feature>
<dbReference type="AlphaFoldDB" id="A0A6M3IGG4"/>
<keyword evidence="1" id="KW-0472">Membrane</keyword>
<evidence type="ECO:0000313" key="3">
    <source>
        <dbReference type="EMBL" id="QJA73718.1"/>
    </source>
</evidence>
<protein>
    <submittedName>
        <fullName evidence="2">Uncharacterized protein</fullName>
    </submittedName>
</protein>